<dbReference type="EMBL" id="CAJJDN010000119">
    <property type="protein sequence ID" value="CAD8118892.1"/>
    <property type="molecule type" value="Genomic_DNA"/>
</dbReference>
<dbReference type="AlphaFoldDB" id="A0A8S1QUG2"/>
<dbReference type="Proteomes" id="UP000692954">
    <property type="component" value="Unassembled WGS sequence"/>
</dbReference>
<evidence type="ECO:0008006" key="3">
    <source>
        <dbReference type="Google" id="ProtNLM"/>
    </source>
</evidence>
<dbReference type="OrthoDB" id="307592at2759"/>
<dbReference type="SMART" id="SM00320">
    <property type="entry name" value="WD40"/>
    <property type="match status" value="2"/>
</dbReference>
<dbReference type="InterPro" id="IPR001680">
    <property type="entry name" value="WD40_rpt"/>
</dbReference>
<keyword evidence="2" id="KW-1185">Reference proteome</keyword>
<reference evidence="1" key="1">
    <citation type="submission" date="2021-01" db="EMBL/GenBank/DDBJ databases">
        <authorList>
            <consortium name="Genoscope - CEA"/>
            <person name="William W."/>
        </authorList>
    </citation>
    <scope>NUCLEOTIDE SEQUENCE</scope>
</reference>
<organism evidence="1 2">
    <name type="scientific">Paramecium sonneborni</name>
    <dbReference type="NCBI Taxonomy" id="65129"/>
    <lineage>
        <taxon>Eukaryota</taxon>
        <taxon>Sar</taxon>
        <taxon>Alveolata</taxon>
        <taxon>Ciliophora</taxon>
        <taxon>Intramacronucleata</taxon>
        <taxon>Oligohymenophorea</taxon>
        <taxon>Peniculida</taxon>
        <taxon>Parameciidae</taxon>
        <taxon>Paramecium</taxon>
    </lineage>
</organism>
<name>A0A8S1QUG2_9CILI</name>
<evidence type="ECO:0000313" key="1">
    <source>
        <dbReference type="EMBL" id="CAD8118892.1"/>
    </source>
</evidence>
<proteinExistence type="predicted"/>
<gene>
    <name evidence="1" type="ORF">PSON_ATCC_30995.1.T1190026</name>
</gene>
<dbReference type="Pfam" id="PF00400">
    <property type="entry name" value="WD40"/>
    <property type="match status" value="1"/>
</dbReference>
<sequence length="494" mass="57720">MNITQQQIIHYIESLQCPEHLQPIKYINLSSNIQLNQRLICSNCAKNGLAGYLEIEAAVIQMNQEKLSNSVKIMFQQLFSSVNTIRNKFDAYANPKIYFHNLTQNMEGLTQFQNEANSYYINNIQNLNQQQILLQSKSQITNSIQIFESFQRKISSLSVKHIPQQPILQEVCNLKFDESILLETNLEDTEFYIAKHGQLLIYSQDQNNLQLQQTVQLKAIDINCVVKAHIKSLIFLGLKNGQVEIFEQLTNRNYVSSHLLHAHDYNPSKSHFGVSCIIVNQEDSEIITGGYDFLIKIWIFQNYQWSNKQILTQHKSHINSLSYNLDFTLFGSASQDQKFAFYKSTSENTYLNTFLQQAQQKVNTICFVSSTDFFISFNQERFILLYRIINLLNPNFKIQHLQKIEFNMLNTDIQIKVQPIYYKSLNLLIYQNSAETYFLNKNNQTQQFEIFSIYPQNQDFTFLKGDAVRLYHFGQFAIQTLKKNDQSIVQIVRI</sequence>
<accession>A0A8S1QUG2</accession>
<comment type="caution">
    <text evidence="1">The sequence shown here is derived from an EMBL/GenBank/DDBJ whole genome shotgun (WGS) entry which is preliminary data.</text>
</comment>
<protein>
    <recommendedName>
        <fullName evidence="3">WD domain, G-beta repeat protein</fullName>
    </recommendedName>
</protein>
<evidence type="ECO:0000313" key="2">
    <source>
        <dbReference type="Proteomes" id="UP000692954"/>
    </source>
</evidence>